<dbReference type="STRING" id="1121131.SAMN02745229_00352"/>
<dbReference type="EMBL" id="FQXK01000003">
    <property type="protein sequence ID" value="SHH14696.1"/>
    <property type="molecule type" value="Genomic_DNA"/>
</dbReference>
<proteinExistence type="predicted"/>
<dbReference type="AlphaFoldDB" id="A0A1M5QL71"/>
<dbReference type="GO" id="GO:0006950">
    <property type="term" value="P:response to stress"/>
    <property type="evidence" value="ECO:0007669"/>
    <property type="project" value="TreeGrafter"/>
</dbReference>
<evidence type="ECO:0000313" key="2">
    <source>
        <dbReference type="EMBL" id="SHH14696.1"/>
    </source>
</evidence>
<dbReference type="PROSITE" id="PS50995">
    <property type="entry name" value="HTH_MARR_2"/>
    <property type="match status" value="1"/>
</dbReference>
<name>A0A1M5QL71_BUTFI</name>
<dbReference type="SMART" id="SM00347">
    <property type="entry name" value="HTH_MARR"/>
    <property type="match status" value="1"/>
</dbReference>
<dbReference type="Pfam" id="PF01047">
    <property type="entry name" value="MarR"/>
    <property type="match status" value="1"/>
</dbReference>
<keyword evidence="3" id="KW-1185">Reference proteome</keyword>
<dbReference type="RefSeq" id="WP_073384993.1">
    <property type="nucleotide sequence ID" value="NZ_FQXK01000003.1"/>
</dbReference>
<dbReference type="Proteomes" id="UP000184278">
    <property type="component" value="Unassembled WGS sequence"/>
</dbReference>
<evidence type="ECO:0000259" key="1">
    <source>
        <dbReference type="PROSITE" id="PS50995"/>
    </source>
</evidence>
<dbReference type="InterPro" id="IPR039422">
    <property type="entry name" value="MarR/SlyA-like"/>
</dbReference>
<keyword evidence="2" id="KW-0238">DNA-binding</keyword>
<dbReference type="PANTHER" id="PTHR33164">
    <property type="entry name" value="TRANSCRIPTIONAL REGULATOR, MARR FAMILY"/>
    <property type="match status" value="1"/>
</dbReference>
<organism evidence="2 3">
    <name type="scientific">Butyrivibrio fibrisolvens DSM 3071</name>
    <dbReference type="NCBI Taxonomy" id="1121131"/>
    <lineage>
        <taxon>Bacteria</taxon>
        <taxon>Bacillati</taxon>
        <taxon>Bacillota</taxon>
        <taxon>Clostridia</taxon>
        <taxon>Lachnospirales</taxon>
        <taxon>Lachnospiraceae</taxon>
        <taxon>Butyrivibrio</taxon>
    </lineage>
</organism>
<dbReference type="GO" id="GO:0003677">
    <property type="term" value="F:DNA binding"/>
    <property type="evidence" value="ECO:0007669"/>
    <property type="project" value="UniProtKB-KW"/>
</dbReference>
<accession>A0A1M5QL71</accession>
<sequence length="159" mass="18450">MNYDEVMNIEKVNFGDMPPQPFLLGLLSAFDNRYQAAADAYFKEITWKQFFAIICINLCKEPPTLNELSDIMGSSHQNVKQILLKLEKKGFVMAAPDDKDKRKQRIFVTEKCRTFLEQNDNNGQQSQYVIGRIFDGIDEKSLQTTIRTIMKMERNLSEL</sequence>
<feature type="domain" description="HTH marR-type" evidence="1">
    <location>
        <begin position="20"/>
        <end position="154"/>
    </location>
</feature>
<dbReference type="PANTHER" id="PTHR33164:SF58">
    <property type="entry name" value="DNA-BINDING TRANSCRIPTIONAL REPRESSOR SCOC"/>
    <property type="match status" value="1"/>
</dbReference>
<gene>
    <name evidence="2" type="ORF">SAMN02745229_00352</name>
</gene>
<evidence type="ECO:0000313" key="3">
    <source>
        <dbReference type="Proteomes" id="UP000184278"/>
    </source>
</evidence>
<protein>
    <submittedName>
        <fullName evidence="2">DNA-binding transcriptional regulator, MarR family</fullName>
    </submittedName>
</protein>
<dbReference type="SUPFAM" id="SSF46785">
    <property type="entry name" value="Winged helix' DNA-binding domain"/>
    <property type="match status" value="1"/>
</dbReference>
<dbReference type="Gene3D" id="1.10.10.10">
    <property type="entry name" value="Winged helix-like DNA-binding domain superfamily/Winged helix DNA-binding domain"/>
    <property type="match status" value="1"/>
</dbReference>
<dbReference type="InterPro" id="IPR036390">
    <property type="entry name" value="WH_DNA-bd_sf"/>
</dbReference>
<dbReference type="InterPro" id="IPR000835">
    <property type="entry name" value="HTH_MarR-typ"/>
</dbReference>
<dbReference type="GO" id="GO:0003700">
    <property type="term" value="F:DNA-binding transcription factor activity"/>
    <property type="evidence" value="ECO:0007669"/>
    <property type="project" value="InterPro"/>
</dbReference>
<dbReference type="GeneID" id="89508901"/>
<dbReference type="InterPro" id="IPR036388">
    <property type="entry name" value="WH-like_DNA-bd_sf"/>
</dbReference>
<dbReference type="OrthoDB" id="1755545at2"/>
<reference evidence="3" key="1">
    <citation type="submission" date="2016-11" db="EMBL/GenBank/DDBJ databases">
        <authorList>
            <person name="Varghese N."/>
            <person name="Submissions S."/>
        </authorList>
    </citation>
    <scope>NUCLEOTIDE SEQUENCE [LARGE SCALE GENOMIC DNA]</scope>
    <source>
        <strain evidence="3">DSM 3071</strain>
    </source>
</reference>